<accession>I4BBB7</accession>
<evidence type="ECO:0000313" key="4">
    <source>
        <dbReference type="Proteomes" id="UP000006048"/>
    </source>
</evidence>
<dbReference type="RefSeq" id="WP_014805050.1">
    <property type="nucleotide sequence ID" value="NC_018020.1"/>
</dbReference>
<feature type="chain" id="PRO_5003686512" evidence="2">
    <location>
        <begin position="31"/>
        <end position="305"/>
    </location>
</feature>
<dbReference type="Proteomes" id="UP000006048">
    <property type="component" value="Chromosome"/>
</dbReference>
<sequence>MRKFLHKTALKTIGLALAFAAAGTAVTAAAPDQGFVEKILRENRYFIEFSNVNVSNFGSPENEKALKDANQHNFNANLYYLESNYVDAFKEIRLSQEILLDLLYDVLQKRYIEDARALLDLNAPVIIQSKDKKSAHFLQLGYRDVEVARQFRDMGYNYNRFLYSSKIRYYIDGIKRARRAKRFAFLSLIESKTPIEDKAEYTTQTWDDAINKDDREKIRDYERVKNSMVNQMNRKLYTDGMNFFLHHDDNYGLISGQKKSLLKDAFKELQTKRPEKKALVPDYPKKDQPEPAKPENKKPAEPAKK</sequence>
<dbReference type="STRING" id="869212.Turpa_3940"/>
<organism evidence="3 4">
    <name type="scientific">Turneriella parva (strain ATCC BAA-1111 / DSM 21527 / NCTC 11395 / H)</name>
    <name type="common">Leptospira parva</name>
    <dbReference type="NCBI Taxonomy" id="869212"/>
    <lineage>
        <taxon>Bacteria</taxon>
        <taxon>Pseudomonadati</taxon>
        <taxon>Spirochaetota</taxon>
        <taxon>Spirochaetia</taxon>
        <taxon>Leptospirales</taxon>
        <taxon>Leptospiraceae</taxon>
        <taxon>Turneriella</taxon>
    </lineage>
</organism>
<dbReference type="InterPro" id="IPR058230">
    <property type="entry name" value="OmpL37"/>
</dbReference>
<feature type="signal peptide" evidence="2">
    <location>
        <begin position="1"/>
        <end position="30"/>
    </location>
</feature>
<evidence type="ECO:0000313" key="3">
    <source>
        <dbReference type="EMBL" id="AFM14574.1"/>
    </source>
</evidence>
<dbReference type="AlphaFoldDB" id="I4BBB7"/>
<dbReference type="NCBIfam" id="NF047447">
    <property type="entry name" value="Lepto_OmpL37"/>
    <property type="match status" value="1"/>
</dbReference>
<reference evidence="3 4" key="1">
    <citation type="submission" date="2012-06" db="EMBL/GenBank/DDBJ databases">
        <title>The complete chromosome of genome of Turneriella parva DSM 21527.</title>
        <authorList>
            <consortium name="US DOE Joint Genome Institute (JGI-PGF)"/>
            <person name="Lucas S."/>
            <person name="Han J."/>
            <person name="Lapidus A."/>
            <person name="Bruce D."/>
            <person name="Goodwin L."/>
            <person name="Pitluck S."/>
            <person name="Peters L."/>
            <person name="Kyrpides N."/>
            <person name="Mavromatis K."/>
            <person name="Ivanova N."/>
            <person name="Mikhailova N."/>
            <person name="Chertkov O."/>
            <person name="Detter J.C."/>
            <person name="Tapia R."/>
            <person name="Han C."/>
            <person name="Land M."/>
            <person name="Hauser L."/>
            <person name="Markowitz V."/>
            <person name="Cheng J.-F."/>
            <person name="Hugenholtz P."/>
            <person name="Woyke T."/>
            <person name="Wu D."/>
            <person name="Gronow S."/>
            <person name="Wellnitz S."/>
            <person name="Brambilla E."/>
            <person name="Klenk H.-P."/>
            <person name="Eisen J.A."/>
        </authorList>
    </citation>
    <scope>NUCLEOTIDE SEQUENCE [LARGE SCALE GENOMIC DNA]</scope>
    <source>
        <strain evidence="4">ATCC BAA-1111 / DSM 21527 / NCTC 11395 / H</strain>
    </source>
</reference>
<evidence type="ECO:0000256" key="2">
    <source>
        <dbReference type="SAM" id="SignalP"/>
    </source>
</evidence>
<dbReference type="EMBL" id="CP002959">
    <property type="protein sequence ID" value="AFM14574.1"/>
    <property type="molecule type" value="Genomic_DNA"/>
</dbReference>
<protein>
    <submittedName>
        <fullName evidence="3">Uncharacterized protein</fullName>
    </submittedName>
</protein>
<gene>
    <name evidence="3" type="ordered locus">Turpa_3940</name>
</gene>
<proteinExistence type="predicted"/>
<keyword evidence="2" id="KW-0732">Signal</keyword>
<dbReference type="HOGENOM" id="CLU_911973_0_0_12"/>
<evidence type="ECO:0000256" key="1">
    <source>
        <dbReference type="SAM" id="MobiDB-lite"/>
    </source>
</evidence>
<dbReference type="KEGG" id="tpx:Turpa_3940"/>
<name>I4BBB7_TURPD</name>
<feature type="region of interest" description="Disordered" evidence="1">
    <location>
        <begin position="272"/>
        <end position="305"/>
    </location>
</feature>
<dbReference type="OrthoDB" id="338332at2"/>
<keyword evidence="4" id="KW-1185">Reference proteome</keyword>